<feature type="active site" evidence="10">
    <location>
        <position position="180"/>
    </location>
</feature>
<accession>A0A212QXG7</accession>
<dbReference type="NCBIfam" id="TIGR01855">
    <property type="entry name" value="IMP_synth_hisH"/>
    <property type="match status" value="1"/>
</dbReference>
<comment type="pathway">
    <text evidence="1">Amino-acid biosynthesis; L-histidine biosynthesis; L-histidine from 5-phospho-alpha-D-ribose 1-diphosphate: step 5/9.</text>
</comment>
<evidence type="ECO:0000259" key="11">
    <source>
        <dbReference type="Pfam" id="PF00117"/>
    </source>
</evidence>
<keyword evidence="7" id="KW-0456">Lyase</keyword>
<keyword evidence="12" id="KW-0808">Transferase</keyword>
<dbReference type="GO" id="GO:0000105">
    <property type="term" value="P:L-histidine biosynthetic process"/>
    <property type="evidence" value="ECO:0007669"/>
    <property type="project" value="UniProtKB-UniPathway"/>
</dbReference>
<keyword evidence="13" id="KW-1185">Reference proteome</keyword>
<dbReference type="GO" id="GO:0004359">
    <property type="term" value="F:glutaminase activity"/>
    <property type="evidence" value="ECO:0007669"/>
    <property type="project" value="UniProtKB-EC"/>
</dbReference>
<evidence type="ECO:0000256" key="5">
    <source>
        <dbReference type="ARBA" id="ARBA00022962"/>
    </source>
</evidence>
<feature type="active site" description="Nucleophile" evidence="10">
    <location>
        <position position="81"/>
    </location>
</feature>
<evidence type="ECO:0000313" key="12">
    <source>
        <dbReference type="EMBL" id="SNB64434.1"/>
    </source>
</evidence>
<dbReference type="EMBL" id="FYEH01000004">
    <property type="protein sequence ID" value="SNB64434.1"/>
    <property type="molecule type" value="Genomic_DNA"/>
</dbReference>
<organism evidence="12 13">
    <name type="scientific">Arboricoccus pini</name>
    <dbReference type="NCBI Taxonomy" id="1963835"/>
    <lineage>
        <taxon>Bacteria</taxon>
        <taxon>Pseudomonadati</taxon>
        <taxon>Pseudomonadota</taxon>
        <taxon>Alphaproteobacteria</taxon>
        <taxon>Geminicoccales</taxon>
        <taxon>Geminicoccaceae</taxon>
        <taxon>Arboricoccus</taxon>
    </lineage>
</organism>
<evidence type="ECO:0000256" key="2">
    <source>
        <dbReference type="ARBA" id="ARBA00011152"/>
    </source>
</evidence>
<keyword evidence="3" id="KW-0028">Amino-acid biosynthesis</keyword>
<dbReference type="Pfam" id="PF00117">
    <property type="entry name" value="GATase"/>
    <property type="match status" value="1"/>
</dbReference>
<dbReference type="Proteomes" id="UP000197065">
    <property type="component" value="Unassembled WGS sequence"/>
</dbReference>
<dbReference type="InterPro" id="IPR017926">
    <property type="entry name" value="GATASE"/>
</dbReference>
<keyword evidence="5 12" id="KW-0315">Glutamine amidotransferase</keyword>
<dbReference type="PIRSF" id="PIRSF000495">
    <property type="entry name" value="Amidotransf_hisH"/>
    <property type="match status" value="1"/>
</dbReference>
<dbReference type="OrthoDB" id="9807137at2"/>
<dbReference type="GO" id="GO:0000107">
    <property type="term" value="F:imidazoleglycerol-phosphate synthase activity"/>
    <property type="evidence" value="ECO:0007669"/>
    <property type="project" value="RHEA"/>
</dbReference>
<evidence type="ECO:0000256" key="9">
    <source>
        <dbReference type="ARBA" id="ARBA00049534"/>
    </source>
</evidence>
<proteinExistence type="predicted"/>
<dbReference type="GO" id="GO:0016829">
    <property type="term" value="F:lyase activity"/>
    <property type="evidence" value="ECO:0007669"/>
    <property type="project" value="UniProtKB-KW"/>
</dbReference>
<dbReference type="InterPro" id="IPR029062">
    <property type="entry name" value="Class_I_gatase-like"/>
</dbReference>
<evidence type="ECO:0000256" key="8">
    <source>
        <dbReference type="ARBA" id="ARBA00047838"/>
    </source>
</evidence>
<dbReference type="PANTHER" id="PTHR42701:SF1">
    <property type="entry name" value="IMIDAZOLE GLYCEROL PHOSPHATE SYNTHASE SUBUNIT HISH"/>
    <property type="match status" value="1"/>
</dbReference>
<dbReference type="Gene3D" id="3.40.50.880">
    <property type="match status" value="1"/>
</dbReference>
<feature type="active site" evidence="10">
    <location>
        <position position="178"/>
    </location>
</feature>
<dbReference type="PANTHER" id="PTHR42701">
    <property type="entry name" value="IMIDAZOLE GLYCEROL PHOSPHATE SYNTHASE SUBUNIT HISH"/>
    <property type="match status" value="1"/>
</dbReference>
<name>A0A212QXG7_9PROT</name>
<dbReference type="PROSITE" id="PS51273">
    <property type="entry name" value="GATASE_TYPE_1"/>
    <property type="match status" value="1"/>
</dbReference>
<keyword evidence="6" id="KW-0368">Histidine biosynthesis</keyword>
<evidence type="ECO:0000256" key="10">
    <source>
        <dbReference type="PIRSR" id="PIRSR000495-1"/>
    </source>
</evidence>
<dbReference type="SUPFAM" id="SSF52317">
    <property type="entry name" value="Class I glutamine amidotransferase-like"/>
    <property type="match status" value="1"/>
</dbReference>
<evidence type="ECO:0000256" key="1">
    <source>
        <dbReference type="ARBA" id="ARBA00005091"/>
    </source>
</evidence>
<feature type="domain" description="Glutamine amidotransferase" evidence="11">
    <location>
        <begin position="35"/>
        <end position="193"/>
    </location>
</feature>
<comment type="catalytic activity">
    <reaction evidence="9">
        <text>L-glutamine + H2O = L-glutamate + NH4(+)</text>
        <dbReference type="Rhea" id="RHEA:15889"/>
        <dbReference type="ChEBI" id="CHEBI:15377"/>
        <dbReference type="ChEBI" id="CHEBI:28938"/>
        <dbReference type="ChEBI" id="CHEBI:29985"/>
        <dbReference type="ChEBI" id="CHEBI:58359"/>
        <dbReference type="EC" id="3.5.1.2"/>
    </reaction>
</comment>
<dbReference type="InterPro" id="IPR010139">
    <property type="entry name" value="Imidazole-glycPsynth_HisH"/>
</dbReference>
<reference evidence="12 13" key="1">
    <citation type="submission" date="2017-06" db="EMBL/GenBank/DDBJ databases">
        <authorList>
            <person name="Kim H.J."/>
            <person name="Triplett B.A."/>
        </authorList>
    </citation>
    <scope>NUCLEOTIDE SEQUENCE [LARGE SCALE GENOMIC DNA]</scope>
    <source>
        <strain evidence="12 13">B29T1</strain>
    </source>
</reference>
<protein>
    <submittedName>
        <fullName evidence="12">Glutamine amidotransferase / cyclase/phosphoribosyl-ATP pyrophosphohydrolase / phosphoribosyl-AMP cyclohydrolase / histidinol dehydrogenase</fullName>
    </submittedName>
</protein>
<dbReference type="RefSeq" id="WP_088560678.1">
    <property type="nucleotide sequence ID" value="NZ_FYEH01000004.1"/>
</dbReference>
<evidence type="ECO:0000256" key="4">
    <source>
        <dbReference type="ARBA" id="ARBA00022801"/>
    </source>
</evidence>
<evidence type="ECO:0000256" key="7">
    <source>
        <dbReference type="ARBA" id="ARBA00023239"/>
    </source>
</evidence>
<dbReference type="UniPathway" id="UPA00031">
    <property type="reaction ID" value="UER00010"/>
</dbReference>
<sequence length="198" mass="21033">MPAITIVPTGTANMASVKAAFARLGVETRLADSAEAIAQASHVMLPGVGAFGASMARLREQGFDRPLKARMLANRPTIAICVGHQLLFASSDESPGVDGLGLIATHVGAFETDVRAPQFGWNEVTALEDAQVLDSGFAYFANSFRALEAPGWQVARALHGQRFVAAMERGNLVSCQFHPELSADYGAAILSRFMELGQ</sequence>
<evidence type="ECO:0000256" key="6">
    <source>
        <dbReference type="ARBA" id="ARBA00023102"/>
    </source>
</evidence>
<dbReference type="AlphaFoldDB" id="A0A212QXG7"/>
<comment type="catalytic activity">
    <reaction evidence="8">
        <text>5-[(5-phospho-1-deoxy-D-ribulos-1-ylimino)methylamino]-1-(5-phospho-beta-D-ribosyl)imidazole-4-carboxamide + L-glutamine = D-erythro-1-(imidazol-4-yl)glycerol 3-phosphate + 5-amino-1-(5-phospho-beta-D-ribosyl)imidazole-4-carboxamide + L-glutamate + H(+)</text>
        <dbReference type="Rhea" id="RHEA:24793"/>
        <dbReference type="ChEBI" id="CHEBI:15378"/>
        <dbReference type="ChEBI" id="CHEBI:29985"/>
        <dbReference type="ChEBI" id="CHEBI:58278"/>
        <dbReference type="ChEBI" id="CHEBI:58359"/>
        <dbReference type="ChEBI" id="CHEBI:58475"/>
        <dbReference type="ChEBI" id="CHEBI:58525"/>
        <dbReference type="EC" id="4.3.2.10"/>
    </reaction>
</comment>
<keyword evidence="4 12" id="KW-0378">Hydrolase</keyword>
<evidence type="ECO:0000256" key="3">
    <source>
        <dbReference type="ARBA" id="ARBA00022605"/>
    </source>
</evidence>
<comment type="subunit">
    <text evidence="2">Heterodimer of HisH and HisF.</text>
</comment>
<evidence type="ECO:0000313" key="13">
    <source>
        <dbReference type="Proteomes" id="UP000197065"/>
    </source>
</evidence>
<gene>
    <name evidence="12" type="ORF">SAMN07250955_10483</name>
</gene>